<gene>
    <name evidence="2" type="ORF">T03_10169</name>
</gene>
<dbReference type="AlphaFoldDB" id="A0A0V1DIJ4"/>
<evidence type="ECO:0000313" key="3">
    <source>
        <dbReference type="Proteomes" id="UP000054653"/>
    </source>
</evidence>
<evidence type="ECO:0000256" key="1">
    <source>
        <dbReference type="SAM" id="SignalP"/>
    </source>
</evidence>
<keyword evidence="3" id="KW-1185">Reference proteome</keyword>
<dbReference type="EMBL" id="JYDI01000001">
    <property type="protein sequence ID" value="KRY61421.1"/>
    <property type="molecule type" value="Genomic_DNA"/>
</dbReference>
<proteinExistence type="predicted"/>
<feature type="signal peptide" evidence="1">
    <location>
        <begin position="1"/>
        <end position="15"/>
    </location>
</feature>
<dbReference type="Proteomes" id="UP000054653">
    <property type="component" value="Unassembled WGS sequence"/>
</dbReference>
<evidence type="ECO:0008006" key="4">
    <source>
        <dbReference type="Google" id="ProtNLM"/>
    </source>
</evidence>
<accession>A0A0V1DIJ4</accession>
<organism evidence="2 3">
    <name type="scientific">Trichinella britovi</name>
    <name type="common">Parasitic roundworm</name>
    <dbReference type="NCBI Taxonomy" id="45882"/>
    <lineage>
        <taxon>Eukaryota</taxon>
        <taxon>Metazoa</taxon>
        <taxon>Ecdysozoa</taxon>
        <taxon>Nematoda</taxon>
        <taxon>Enoplea</taxon>
        <taxon>Dorylaimia</taxon>
        <taxon>Trichinellida</taxon>
        <taxon>Trichinellidae</taxon>
        <taxon>Trichinella</taxon>
    </lineage>
</organism>
<sequence>MRYLIFLCASGTTLGGSVRDPTVSGGVRSAGPQLANSHLLMLEPNFFSFLQSPGGFADKVRAARMLCFYEIFFSCRFLHYYAGVSRKHLSLKHLTGGKILPVARVGFFLLYCNTEPADPHGRHHF</sequence>
<evidence type="ECO:0000313" key="2">
    <source>
        <dbReference type="EMBL" id="KRY61421.1"/>
    </source>
</evidence>
<reference evidence="2 3" key="1">
    <citation type="submission" date="2015-01" db="EMBL/GenBank/DDBJ databases">
        <title>Evolution of Trichinella species and genotypes.</title>
        <authorList>
            <person name="Korhonen P.K."/>
            <person name="Edoardo P."/>
            <person name="Giuseppe L.R."/>
            <person name="Gasser R.B."/>
        </authorList>
    </citation>
    <scope>NUCLEOTIDE SEQUENCE [LARGE SCALE GENOMIC DNA]</scope>
    <source>
        <strain evidence="2">ISS120</strain>
    </source>
</reference>
<name>A0A0V1DIJ4_TRIBR</name>
<protein>
    <recommendedName>
        <fullName evidence="4">Secreted protein</fullName>
    </recommendedName>
</protein>
<feature type="chain" id="PRO_5013062705" description="Secreted protein" evidence="1">
    <location>
        <begin position="16"/>
        <end position="125"/>
    </location>
</feature>
<comment type="caution">
    <text evidence="2">The sequence shown here is derived from an EMBL/GenBank/DDBJ whole genome shotgun (WGS) entry which is preliminary data.</text>
</comment>
<keyword evidence="1" id="KW-0732">Signal</keyword>